<dbReference type="GO" id="GO:0030276">
    <property type="term" value="F:clathrin binding"/>
    <property type="evidence" value="ECO:0007669"/>
    <property type="project" value="InterPro"/>
</dbReference>
<keyword evidence="4 6" id="KW-0653">Protein transport</keyword>
<dbReference type="GO" id="GO:0016192">
    <property type="term" value="P:vesicle-mediated transport"/>
    <property type="evidence" value="ECO:0007669"/>
    <property type="project" value="InterPro"/>
</dbReference>
<dbReference type="PIRSF" id="PIRSF002291">
    <property type="entry name" value="AP_complex_beta"/>
    <property type="match status" value="1"/>
</dbReference>
<evidence type="ECO:0000256" key="1">
    <source>
        <dbReference type="ARBA" id="ARBA00004308"/>
    </source>
</evidence>
<keyword evidence="5 6" id="KW-0472">Membrane</keyword>
<sequence>MSDQRVFSRYKASEIKSDLQHVDLKRAKVSGMRRKLALKKIIANLMLGNYTEMIQLFPEILKFWKIEDDFEVRKICHEYVRTFGSIKPRSMVEALSYIMDDLKGHDETIQLLALETLISVPLTKFTDEAFNFIISLVNRRSVSIRLLEAAIYSLLQLNDFDHERVMSLTHILYDIIEQHLESPSVQIAALKTLYSLLDNEKNVDRLSLSIDVAYNLLDNIPSLNEWDIAFVLECLVTTVVPNTYSDAYALIDTVLPQLQHVNTSVALNALKFILYLINYVDEVDVALTIRLSNSVTALLEKPSELQFLILRNIILLLLSREKPIIDVDVSYFFIEFNDPIYIKDTKLECLYLLANEINLPQILEELEQYSTDIDIQMSRKAVRAIGNLAVKLGEKAADNCIITLFHLIEFGVEYVVQEIIAVFRNILRKYPHRYEKEVITLMHYIEYVQEPEVKNAIIWIISNYSDVLDNYIELFENIVSNVKDEQLEVQFAILNASVKLYVKTSLSRIENLCQLLFNFFIEKTNNPDLRSRALMYSRLLSMAKQRPDIINQKTLKDLLNGEIPIIEINSKLDPVILEELELNIGTVTSIYLKPTVQIFKESKIKTLPKSPILHLDKNTLQITQNNSMLNDAHKEVNGNMTISSTETNNRNLSHNVTMGDYDRPAQKVNQLKSRRKSSVNLNSPIKNISRKPSMLIRKLSLKRND</sequence>
<dbReference type="InterPro" id="IPR016024">
    <property type="entry name" value="ARM-type_fold"/>
</dbReference>
<evidence type="ECO:0000256" key="3">
    <source>
        <dbReference type="ARBA" id="ARBA00022448"/>
    </source>
</evidence>
<proteinExistence type="inferred from homology"/>
<dbReference type="PANTHER" id="PTHR11134">
    <property type="entry name" value="ADAPTOR COMPLEX SUBUNIT BETA FAMILY MEMBER"/>
    <property type="match status" value="1"/>
</dbReference>
<comment type="similarity">
    <text evidence="2 6">Belongs to the adaptor complexes large subunit family.</text>
</comment>
<dbReference type="Pfam" id="PF01602">
    <property type="entry name" value="Adaptin_N"/>
    <property type="match status" value="1"/>
</dbReference>
<dbReference type="GO" id="GO:0012505">
    <property type="term" value="C:endomembrane system"/>
    <property type="evidence" value="ECO:0007669"/>
    <property type="project" value="UniProtKB-SubCell"/>
</dbReference>
<evidence type="ECO:0000256" key="4">
    <source>
        <dbReference type="ARBA" id="ARBA00022927"/>
    </source>
</evidence>
<feature type="compositionally biased region" description="Polar residues" evidence="7">
    <location>
        <begin position="644"/>
        <end position="656"/>
    </location>
</feature>
<evidence type="ECO:0000256" key="5">
    <source>
        <dbReference type="ARBA" id="ARBA00023136"/>
    </source>
</evidence>
<evidence type="ECO:0000259" key="8">
    <source>
        <dbReference type="Pfam" id="PF01602"/>
    </source>
</evidence>
<dbReference type="InterPro" id="IPR002553">
    <property type="entry name" value="Clathrin/coatomer_adapt-like_N"/>
</dbReference>
<dbReference type="SUPFAM" id="SSF48371">
    <property type="entry name" value="ARM repeat"/>
    <property type="match status" value="1"/>
</dbReference>
<dbReference type="AlphaFoldDB" id="A0AAN7WK76"/>
<gene>
    <name evidence="9" type="ORF">RI543_004223</name>
</gene>
<feature type="domain" description="Clathrin/coatomer adaptor adaptin-like N-terminal" evidence="8">
    <location>
        <begin position="15"/>
        <end position="544"/>
    </location>
</feature>
<comment type="caution">
    <text evidence="9">The sequence shown here is derived from an EMBL/GenBank/DDBJ whole genome shotgun (WGS) entry which is preliminary data.</text>
</comment>
<dbReference type="GO" id="GO:0030117">
    <property type="term" value="C:membrane coat"/>
    <property type="evidence" value="ECO:0007669"/>
    <property type="project" value="InterPro"/>
</dbReference>
<evidence type="ECO:0000256" key="7">
    <source>
        <dbReference type="SAM" id="MobiDB-lite"/>
    </source>
</evidence>
<dbReference type="InterPro" id="IPR026739">
    <property type="entry name" value="AP_beta"/>
</dbReference>
<evidence type="ECO:0000313" key="10">
    <source>
        <dbReference type="Proteomes" id="UP001306508"/>
    </source>
</evidence>
<name>A0AAN7WK76_9SACH</name>
<dbReference type="Proteomes" id="UP001306508">
    <property type="component" value="Unassembled WGS sequence"/>
</dbReference>
<keyword evidence="10" id="KW-1185">Reference proteome</keyword>
<comment type="function">
    <text evidence="6">Adaptins are components of the adaptor complexes which link clathrin to receptors in coated vesicles. Clathrin-associated protein complexes are believed to interact with the cytoplasmic tails of membrane proteins, leading to their selection and concentration.</text>
</comment>
<dbReference type="GO" id="GO:0006886">
    <property type="term" value="P:intracellular protein transport"/>
    <property type="evidence" value="ECO:0007669"/>
    <property type="project" value="InterPro"/>
</dbReference>
<dbReference type="InterPro" id="IPR011989">
    <property type="entry name" value="ARM-like"/>
</dbReference>
<dbReference type="EMBL" id="JAWIZZ010000053">
    <property type="protein sequence ID" value="KAK5778555.1"/>
    <property type="molecule type" value="Genomic_DNA"/>
</dbReference>
<dbReference type="Gene3D" id="1.25.10.10">
    <property type="entry name" value="Leucine-rich Repeat Variant"/>
    <property type="match status" value="1"/>
</dbReference>
<dbReference type="InterPro" id="IPR016342">
    <property type="entry name" value="AP_complex_bsu_1_2_4"/>
</dbReference>
<comment type="subcellular location">
    <subcellularLocation>
        <location evidence="1">Endomembrane system</location>
    </subcellularLocation>
</comment>
<evidence type="ECO:0000256" key="2">
    <source>
        <dbReference type="ARBA" id="ARBA00006613"/>
    </source>
</evidence>
<reference evidence="10" key="1">
    <citation type="submission" date="2023-07" db="EMBL/GenBank/DDBJ databases">
        <title>A draft genome of Kazachstania heterogenica Y-27499.</title>
        <authorList>
            <person name="Donic C."/>
            <person name="Kralova J.S."/>
            <person name="Fidel L."/>
            <person name="Ben-Dor S."/>
            <person name="Jung S."/>
        </authorList>
    </citation>
    <scope>NUCLEOTIDE SEQUENCE [LARGE SCALE GENOMIC DNA]</scope>
    <source>
        <strain evidence="10">Y27499</strain>
    </source>
</reference>
<evidence type="ECO:0000313" key="9">
    <source>
        <dbReference type="EMBL" id="KAK5778555.1"/>
    </source>
</evidence>
<accession>A0AAN7WK76</accession>
<evidence type="ECO:0000256" key="6">
    <source>
        <dbReference type="PIRNR" id="PIRNR002291"/>
    </source>
</evidence>
<keyword evidence="3 6" id="KW-0813">Transport</keyword>
<feature type="region of interest" description="Disordered" evidence="7">
    <location>
        <begin position="644"/>
        <end position="663"/>
    </location>
</feature>
<protein>
    <recommendedName>
        <fullName evidence="6">AP complex subunit beta</fullName>
    </recommendedName>
</protein>
<organism evidence="9 10">
    <name type="scientific">Arxiozyma heterogenica</name>
    <dbReference type="NCBI Taxonomy" id="278026"/>
    <lineage>
        <taxon>Eukaryota</taxon>
        <taxon>Fungi</taxon>
        <taxon>Dikarya</taxon>
        <taxon>Ascomycota</taxon>
        <taxon>Saccharomycotina</taxon>
        <taxon>Saccharomycetes</taxon>
        <taxon>Saccharomycetales</taxon>
        <taxon>Saccharomycetaceae</taxon>
        <taxon>Arxiozyma</taxon>
    </lineage>
</organism>